<evidence type="ECO:0000313" key="1">
    <source>
        <dbReference type="EMBL" id="PDH32004.1"/>
    </source>
</evidence>
<protein>
    <submittedName>
        <fullName evidence="1">Uncharacterized protein</fullName>
    </submittedName>
</protein>
<reference evidence="1 2" key="1">
    <citation type="submission" date="2017-08" db="EMBL/GenBank/DDBJ databases">
        <title>Fine stratification of microbial communities through a metagenomic profile of the photic zone.</title>
        <authorList>
            <person name="Haro-Moreno J.M."/>
            <person name="Lopez-Perez M."/>
            <person name="De La Torre J."/>
            <person name="Picazo A."/>
            <person name="Camacho A."/>
            <person name="Rodriguez-Valera F."/>
        </authorList>
    </citation>
    <scope>NUCLEOTIDE SEQUENCE [LARGE SCALE GENOMIC DNA]</scope>
    <source>
        <strain evidence="1">MED-G28</strain>
    </source>
</reference>
<dbReference type="EMBL" id="NTJZ01000023">
    <property type="protein sequence ID" value="PDH32004.1"/>
    <property type="molecule type" value="Genomic_DNA"/>
</dbReference>
<accession>A0A2A5W6S0</accession>
<sequence length="168" mass="18625">MRKAELASIVIGLALLGGVFSWMVTAPYLGNTGLSRVPGVILGGDIAEVPSDFTSLNESVRGPLLMKQSGFPPFVNYLSWVGTSEGVITATRPDGGLWAQRVRDRGGNGWLRIGEETYEMEAFEIHGDERIAMMEQWASKSGRTLDEPLYEGSEPLRDWEVFFWKPRS</sequence>
<dbReference type="AlphaFoldDB" id="A0A2A5W6S0"/>
<proteinExistence type="predicted"/>
<evidence type="ECO:0000313" key="2">
    <source>
        <dbReference type="Proteomes" id="UP000219329"/>
    </source>
</evidence>
<name>A0A2A5W6S0_9GAMM</name>
<gene>
    <name evidence="1" type="ORF">CNF02_13040</name>
</gene>
<organism evidence="1 2">
    <name type="scientific">OM182 bacterium MED-G28</name>
    <dbReference type="NCBI Taxonomy" id="1986256"/>
    <lineage>
        <taxon>Bacteria</taxon>
        <taxon>Pseudomonadati</taxon>
        <taxon>Pseudomonadota</taxon>
        <taxon>Gammaproteobacteria</taxon>
        <taxon>OMG group</taxon>
        <taxon>OM182 clade</taxon>
    </lineage>
</organism>
<comment type="caution">
    <text evidence="1">The sequence shown here is derived from an EMBL/GenBank/DDBJ whole genome shotgun (WGS) entry which is preliminary data.</text>
</comment>
<dbReference type="Proteomes" id="UP000219329">
    <property type="component" value="Unassembled WGS sequence"/>
</dbReference>